<dbReference type="Pfam" id="PF00480">
    <property type="entry name" value="ROK"/>
    <property type="match status" value="1"/>
</dbReference>
<dbReference type="PANTHER" id="PTHR18964:SF173">
    <property type="entry name" value="GLUCOKINASE"/>
    <property type="match status" value="1"/>
</dbReference>
<dbReference type="InterPro" id="IPR043129">
    <property type="entry name" value="ATPase_NBD"/>
</dbReference>
<comment type="caution">
    <text evidence="2">The sequence shown here is derived from an EMBL/GenBank/DDBJ whole genome shotgun (WGS) entry which is preliminary data.</text>
</comment>
<dbReference type="EMBL" id="JAAXLA010000027">
    <property type="protein sequence ID" value="NMH98786.1"/>
    <property type="molecule type" value="Genomic_DNA"/>
</dbReference>
<accession>A0ABX1SB50</accession>
<name>A0ABX1SB50_9PSEU</name>
<sequence length="417" mass="42957">MPPDQLDSLVAVLDMVRFGEARTRPELSRRAGLGRTVITQRLGQLIGSGLLEEGQLGRSTGGRAPRELRFRAEAGAVLVAELGATGLSAGLTDLAGNLLVHRDATWDIAAGPEATLSLVEELFDALLADGHPSPVWGIGVGVPGPVEFASGRPVAPPIMPGWDGYPVRDRLAARYDVPVWVDNEVNTMALGEVRAGLARDVADMIYVKIGTGIGAGLVSGGRLHRGAQGCAGDIGHVALVSSVPGAADVVCRCGNVGCLEALAGGAALARDATVAAGEGRSPVLAQRLEQGPLQALDVVTAAEFGDPVAVELLQRAGRLVGETLAALVNFYNPAMVLLGGGVGASGDLLLASIRHAVYRRSLPLATRDLQIARSPLSGRAGLLGAAFMVVDELLSRERLGRWIGHGTPAGRPTLAAG</sequence>
<organism evidence="2 3">
    <name type="scientific">Pseudonocardia acidicola</name>
    <dbReference type="NCBI Taxonomy" id="2724939"/>
    <lineage>
        <taxon>Bacteria</taxon>
        <taxon>Bacillati</taxon>
        <taxon>Actinomycetota</taxon>
        <taxon>Actinomycetes</taxon>
        <taxon>Pseudonocardiales</taxon>
        <taxon>Pseudonocardiaceae</taxon>
        <taxon>Pseudonocardia</taxon>
    </lineage>
</organism>
<evidence type="ECO:0000256" key="1">
    <source>
        <dbReference type="ARBA" id="ARBA00006479"/>
    </source>
</evidence>
<dbReference type="InterPro" id="IPR036390">
    <property type="entry name" value="WH_DNA-bd_sf"/>
</dbReference>
<dbReference type="Proteomes" id="UP000820669">
    <property type="component" value="Unassembled WGS sequence"/>
</dbReference>
<evidence type="ECO:0000313" key="2">
    <source>
        <dbReference type="EMBL" id="NMH98786.1"/>
    </source>
</evidence>
<gene>
    <name evidence="2" type="ORF">HF526_15950</name>
</gene>
<dbReference type="PROSITE" id="PS01125">
    <property type="entry name" value="ROK"/>
    <property type="match status" value="1"/>
</dbReference>
<dbReference type="InterPro" id="IPR036388">
    <property type="entry name" value="WH-like_DNA-bd_sf"/>
</dbReference>
<dbReference type="InterPro" id="IPR000600">
    <property type="entry name" value="ROK"/>
</dbReference>
<dbReference type="SUPFAM" id="SSF46785">
    <property type="entry name" value="Winged helix' DNA-binding domain"/>
    <property type="match status" value="1"/>
</dbReference>
<dbReference type="Gene3D" id="1.10.10.10">
    <property type="entry name" value="Winged helix-like DNA-binding domain superfamily/Winged helix DNA-binding domain"/>
    <property type="match status" value="1"/>
</dbReference>
<dbReference type="InterPro" id="IPR049874">
    <property type="entry name" value="ROK_cs"/>
</dbReference>
<proteinExistence type="inferred from homology"/>
<protein>
    <submittedName>
        <fullName evidence="2">ROK family protein</fullName>
    </submittedName>
</protein>
<reference evidence="2 3" key="1">
    <citation type="submission" date="2020-04" db="EMBL/GenBank/DDBJ databases">
        <authorList>
            <person name="Klaysubun C."/>
            <person name="Duangmal K."/>
            <person name="Lipun K."/>
        </authorList>
    </citation>
    <scope>NUCLEOTIDE SEQUENCE [LARGE SCALE GENOMIC DNA]</scope>
    <source>
        <strain evidence="2 3">K10HN5</strain>
    </source>
</reference>
<dbReference type="SUPFAM" id="SSF53067">
    <property type="entry name" value="Actin-like ATPase domain"/>
    <property type="match status" value="1"/>
</dbReference>
<comment type="similarity">
    <text evidence="1">Belongs to the ROK (NagC/XylR) family.</text>
</comment>
<dbReference type="PANTHER" id="PTHR18964">
    <property type="entry name" value="ROK (REPRESSOR, ORF, KINASE) FAMILY"/>
    <property type="match status" value="1"/>
</dbReference>
<keyword evidence="3" id="KW-1185">Reference proteome</keyword>
<dbReference type="Gene3D" id="3.30.420.40">
    <property type="match status" value="2"/>
</dbReference>
<evidence type="ECO:0000313" key="3">
    <source>
        <dbReference type="Proteomes" id="UP000820669"/>
    </source>
</evidence>